<organism evidence="2 3">
    <name type="scientific">Dentipellis fragilis</name>
    <dbReference type="NCBI Taxonomy" id="205917"/>
    <lineage>
        <taxon>Eukaryota</taxon>
        <taxon>Fungi</taxon>
        <taxon>Dikarya</taxon>
        <taxon>Basidiomycota</taxon>
        <taxon>Agaricomycotina</taxon>
        <taxon>Agaricomycetes</taxon>
        <taxon>Russulales</taxon>
        <taxon>Hericiaceae</taxon>
        <taxon>Dentipellis</taxon>
    </lineage>
</organism>
<feature type="region of interest" description="Disordered" evidence="1">
    <location>
        <begin position="39"/>
        <end position="67"/>
    </location>
</feature>
<dbReference type="Proteomes" id="UP000298327">
    <property type="component" value="Unassembled WGS sequence"/>
</dbReference>
<name>A0A4Y9YH10_9AGAM</name>
<protein>
    <submittedName>
        <fullName evidence="2">Uncharacterized protein</fullName>
    </submittedName>
</protein>
<feature type="compositionally biased region" description="Basic and acidic residues" evidence="1">
    <location>
        <begin position="146"/>
        <end position="155"/>
    </location>
</feature>
<feature type="region of interest" description="Disordered" evidence="1">
    <location>
        <begin position="144"/>
        <end position="164"/>
    </location>
</feature>
<dbReference type="AlphaFoldDB" id="A0A4Y9YH10"/>
<evidence type="ECO:0000256" key="1">
    <source>
        <dbReference type="SAM" id="MobiDB-lite"/>
    </source>
</evidence>
<proteinExistence type="predicted"/>
<gene>
    <name evidence="2" type="ORF">EVG20_g7500</name>
</gene>
<evidence type="ECO:0000313" key="3">
    <source>
        <dbReference type="Proteomes" id="UP000298327"/>
    </source>
</evidence>
<sequence length="164" mass="17874">MSSLSSGRVGLKVKSAQPYHEPGVSMSPVGLFHSQTRAQGSDLCRPTRNGDANPLISRDTSSQTSSPTRYRHLLALANTKRTTLAILDTKFLPARPPEPAATHIRGLSARNAGSCENIARGSVAFESPFRGGEELVHHSIMRHRSRAEYEDRDYQKGAASPMFS</sequence>
<accession>A0A4Y9YH10</accession>
<dbReference type="EMBL" id="SEOQ01000576">
    <property type="protein sequence ID" value="TFY60209.1"/>
    <property type="molecule type" value="Genomic_DNA"/>
</dbReference>
<evidence type="ECO:0000313" key="2">
    <source>
        <dbReference type="EMBL" id="TFY60209.1"/>
    </source>
</evidence>
<keyword evidence="3" id="KW-1185">Reference proteome</keyword>
<feature type="compositionally biased region" description="Polar residues" evidence="1">
    <location>
        <begin position="58"/>
        <end position="67"/>
    </location>
</feature>
<reference evidence="2 3" key="1">
    <citation type="submission" date="2019-02" db="EMBL/GenBank/DDBJ databases">
        <title>Genome sequencing of the rare red list fungi Dentipellis fragilis.</title>
        <authorList>
            <person name="Buettner E."/>
            <person name="Kellner H."/>
        </authorList>
    </citation>
    <scope>NUCLEOTIDE SEQUENCE [LARGE SCALE GENOMIC DNA]</scope>
    <source>
        <strain evidence="2 3">DSM 105465</strain>
    </source>
</reference>
<comment type="caution">
    <text evidence="2">The sequence shown here is derived from an EMBL/GenBank/DDBJ whole genome shotgun (WGS) entry which is preliminary data.</text>
</comment>